<dbReference type="EMBL" id="KF483846">
    <property type="protein sequence ID" value="AHC55134.1"/>
    <property type="molecule type" value="Genomic_DNA"/>
</dbReference>
<reference evidence="1 2" key="1">
    <citation type="journal article" date="2014" name="Arch. Virol.">
        <title>Complete genome sequence of Tunisvirus, a new member of the proposed family Marseilleviridae.</title>
        <authorList>
            <person name="Aherfi S."/>
            <person name="Boughalmi M."/>
            <person name="Pagnier I."/>
            <person name="Fournous G."/>
            <person name="La Scola B."/>
            <person name="Raoult D."/>
            <person name="Colson P."/>
        </authorList>
    </citation>
    <scope>NUCLEOTIDE SEQUENCE [LARGE SCALE GENOMIC DNA]</scope>
    <source>
        <strain evidence="1 2">U484</strain>
    </source>
</reference>
<evidence type="ECO:0000313" key="1">
    <source>
        <dbReference type="EMBL" id="AHC55134.1"/>
    </source>
</evidence>
<organism evidence="1 2">
    <name type="scientific">Tunisvirus fontaine2</name>
    <dbReference type="NCBI Taxonomy" id="1421067"/>
    <lineage>
        <taxon>Viruses</taxon>
        <taxon>Varidnaviria</taxon>
        <taxon>Bamfordvirae</taxon>
        <taxon>Nucleocytoviricota</taxon>
        <taxon>Megaviricetes</taxon>
        <taxon>Pimascovirales</taxon>
        <taxon>Pimascovirales incertae sedis</taxon>
        <taxon>Marseilleviridae</taxon>
        <taxon>Losannavirus</taxon>
        <taxon>Losannavirus tunisense</taxon>
    </lineage>
</organism>
<gene>
    <name evidence="1" type="ORF">TNS_ORF416</name>
</gene>
<evidence type="ECO:0000313" key="2">
    <source>
        <dbReference type="Proteomes" id="UP000232615"/>
    </source>
</evidence>
<keyword evidence="2" id="KW-1185">Reference proteome</keyword>
<name>V9SGV5_9VIRU</name>
<dbReference type="Proteomes" id="UP000232615">
    <property type="component" value="Segment"/>
</dbReference>
<protein>
    <submittedName>
        <fullName evidence="1">Uncharacterized protein</fullName>
    </submittedName>
</protein>
<sequence>MESVLLPRVHQLLREEFLVEKDEVEVRLDPRTRMNSTLLVVDVLYSGKSLCSWNESHGRDGEIEFFQTSISEEEALNYARVSCFNKEFLRALVIEKHKKILEEKDVLLLEIERLRQKKREIKYAPGRRGALKAEEHFDALRE</sequence>
<accession>V9SGV5</accession>
<proteinExistence type="predicted"/>